<sequence length="44" mass="5454">MISQYDSTRYMIFVIYIDHWPELALNMLKITAIRQEEERIYVLF</sequence>
<accession>A0A3B1BDQ3</accession>
<name>A0A3B1BDQ3_9ZZZZ</name>
<gene>
    <name evidence="1" type="ORF">MNBD_NITROSPINAE02-36</name>
</gene>
<organism evidence="1">
    <name type="scientific">hydrothermal vent metagenome</name>
    <dbReference type="NCBI Taxonomy" id="652676"/>
    <lineage>
        <taxon>unclassified sequences</taxon>
        <taxon>metagenomes</taxon>
        <taxon>ecological metagenomes</taxon>
    </lineage>
</organism>
<protein>
    <submittedName>
        <fullName evidence="1">Uncharacterized protein</fullName>
    </submittedName>
</protein>
<proteinExistence type="predicted"/>
<evidence type="ECO:0000313" key="1">
    <source>
        <dbReference type="EMBL" id="VAX16396.1"/>
    </source>
</evidence>
<reference evidence="1" key="1">
    <citation type="submission" date="2018-06" db="EMBL/GenBank/DDBJ databases">
        <authorList>
            <person name="Zhirakovskaya E."/>
        </authorList>
    </citation>
    <scope>NUCLEOTIDE SEQUENCE</scope>
</reference>
<dbReference type="EMBL" id="UOGE01000009">
    <property type="protein sequence ID" value="VAX16396.1"/>
    <property type="molecule type" value="Genomic_DNA"/>
</dbReference>
<dbReference type="AlphaFoldDB" id="A0A3B1BDQ3"/>